<dbReference type="EMBL" id="BAAAGX010000003">
    <property type="protein sequence ID" value="GAA0222585.1"/>
    <property type="molecule type" value="Genomic_DNA"/>
</dbReference>
<dbReference type="PROSITE" id="PS01124">
    <property type="entry name" value="HTH_ARAC_FAMILY_2"/>
    <property type="match status" value="1"/>
</dbReference>
<dbReference type="SMART" id="SM00342">
    <property type="entry name" value="HTH_ARAC"/>
    <property type="match status" value="1"/>
</dbReference>
<gene>
    <name evidence="5" type="ORF">GCM10009539_04750</name>
</gene>
<evidence type="ECO:0000313" key="6">
    <source>
        <dbReference type="Proteomes" id="UP001500967"/>
    </source>
</evidence>
<keyword evidence="2" id="KW-0238">DNA-binding</keyword>
<dbReference type="InterPro" id="IPR050204">
    <property type="entry name" value="AraC_XylS_family_regulators"/>
</dbReference>
<dbReference type="Proteomes" id="UP001500967">
    <property type="component" value="Unassembled WGS sequence"/>
</dbReference>
<name>A0ABP3D834_9ACTN</name>
<evidence type="ECO:0000256" key="3">
    <source>
        <dbReference type="ARBA" id="ARBA00023163"/>
    </source>
</evidence>
<dbReference type="Pfam" id="PF12833">
    <property type="entry name" value="HTH_18"/>
    <property type="match status" value="1"/>
</dbReference>
<dbReference type="InterPro" id="IPR009057">
    <property type="entry name" value="Homeodomain-like_sf"/>
</dbReference>
<dbReference type="SUPFAM" id="SSF46689">
    <property type="entry name" value="Homeodomain-like"/>
    <property type="match status" value="1"/>
</dbReference>
<keyword evidence="6" id="KW-1185">Reference proteome</keyword>
<dbReference type="PANTHER" id="PTHR46796:SF6">
    <property type="entry name" value="ARAC SUBFAMILY"/>
    <property type="match status" value="1"/>
</dbReference>
<dbReference type="InterPro" id="IPR020449">
    <property type="entry name" value="Tscrpt_reg_AraC-type_HTH"/>
</dbReference>
<reference evidence="6" key="1">
    <citation type="journal article" date="2019" name="Int. J. Syst. Evol. Microbiol.">
        <title>The Global Catalogue of Microorganisms (GCM) 10K type strain sequencing project: providing services to taxonomists for standard genome sequencing and annotation.</title>
        <authorList>
            <consortium name="The Broad Institute Genomics Platform"/>
            <consortium name="The Broad Institute Genome Sequencing Center for Infectious Disease"/>
            <person name="Wu L."/>
            <person name="Ma J."/>
        </authorList>
    </citation>
    <scope>NUCLEOTIDE SEQUENCE [LARGE SCALE GENOMIC DNA]</scope>
    <source>
        <strain evidence="6">JCM 10425</strain>
    </source>
</reference>
<feature type="domain" description="HTH araC/xylS-type" evidence="4">
    <location>
        <begin position="213"/>
        <end position="314"/>
    </location>
</feature>
<dbReference type="RefSeq" id="WP_344647042.1">
    <property type="nucleotide sequence ID" value="NZ_BAAAGX010000003.1"/>
</dbReference>
<evidence type="ECO:0000256" key="2">
    <source>
        <dbReference type="ARBA" id="ARBA00023125"/>
    </source>
</evidence>
<dbReference type="Gene3D" id="1.10.10.60">
    <property type="entry name" value="Homeodomain-like"/>
    <property type="match status" value="1"/>
</dbReference>
<evidence type="ECO:0000259" key="4">
    <source>
        <dbReference type="PROSITE" id="PS01124"/>
    </source>
</evidence>
<dbReference type="PRINTS" id="PR00032">
    <property type="entry name" value="HTHARAC"/>
</dbReference>
<dbReference type="PANTHER" id="PTHR46796">
    <property type="entry name" value="HTH-TYPE TRANSCRIPTIONAL ACTIVATOR RHAS-RELATED"/>
    <property type="match status" value="1"/>
</dbReference>
<organism evidence="5 6">
    <name type="scientific">Cryptosporangium japonicum</name>
    <dbReference type="NCBI Taxonomy" id="80872"/>
    <lineage>
        <taxon>Bacteria</taxon>
        <taxon>Bacillati</taxon>
        <taxon>Actinomycetota</taxon>
        <taxon>Actinomycetes</taxon>
        <taxon>Cryptosporangiales</taxon>
        <taxon>Cryptosporangiaceae</taxon>
        <taxon>Cryptosporangium</taxon>
    </lineage>
</organism>
<evidence type="ECO:0000256" key="1">
    <source>
        <dbReference type="ARBA" id="ARBA00023015"/>
    </source>
</evidence>
<dbReference type="InterPro" id="IPR035418">
    <property type="entry name" value="AraC-bd_2"/>
</dbReference>
<keyword evidence="3" id="KW-0804">Transcription</keyword>
<accession>A0ABP3D834</accession>
<evidence type="ECO:0000313" key="5">
    <source>
        <dbReference type="EMBL" id="GAA0222585.1"/>
    </source>
</evidence>
<sequence length="321" mass="35769">MPYVLDTAGIPPEDRIEAVYAAMMHASAPCHVLHEDPDGDVHCRLEVWDLGDANIFLTRSSGIRLLRTDKLAKQEAMPVVAVSVQERAHGHLEQRRHLQVVPPGNLLAVDLSGAYDYAWSGHGAAGCIQIPVDQLGLPIDVIRRAIPRLRASPLYRMVTAHITNLVRDRARITADPAVATVATASIELARALLASADRAEQVTSQVLAETLLTRVRAYVRRHLADPDLTPGRIAAAHNVSLRHLYKVCADADLSLEQWVITQRLHRVWHELADQDNRHLPIAVIARRWGFRDPTHFARRFKARYGISPGQWRRVQGEAPPS</sequence>
<comment type="caution">
    <text evidence="5">The sequence shown here is derived from an EMBL/GenBank/DDBJ whole genome shotgun (WGS) entry which is preliminary data.</text>
</comment>
<keyword evidence="1" id="KW-0805">Transcription regulation</keyword>
<dbReference type="Pfam" id="PF14525">
    <property type="entry name" value="AraC_binding_2"/>
    <property type="match status" value="1"/>
</dbReference>
<proteinExistence type="predicted"/>
<protein>
    <submittedName>
        <fullName evidence="5">Helix-turn-helix domain-containing protein</fullName>
    </submittedName>
</protein>
<dbReference type="InterPro" id="IPR018060">
    <property type="entry name" value="HTH_AraC"/>
</dbReference>